<name>A0A1H1XKF7_9ACTN</name>
<dbReference type="Proteomes" id="UP000198859">
    <property type="component" value="Chromosome I"/>
</dbReference>
<dbReference type="CDD" id="cd00586">
    <property type="entry name" value="4HBT"/>
    <property type="match status" value="1"/>
</dbReference>
<reference evidence="2" key="1">
    <citation type="submission" date="2016-10" db="EMBL/GenBank/DDBJ databases">
        <authorList>
            <person name="Varghese N."/>
            <person name="Submissions S."/>
        </authorList>
    </citation>
    <scope>NUCLEOTIDE SEQUENCE [LARGE SCALE GENOMIC DNA]</scope>
    <source>
        <strain evidence="2">DSM 22127</strain>
    </source>
</reference>
<evidence type="ECO:0000313" key="1">
    <source>
        <dbReference type="EMBL" id="SDT09299.1"/>
    </source>
</evidence>
<organism evidence="1 2">
    <name type="scientific">Nocardioides scoriae</name>
    <dbReference type="NCBI Taxonomy" id="642780"/>
    <lineage>
        <taxon>Bacteria</taxon>
        <taxon>Bacillati</taxon>
        <taxon>Actinomycetota</taxon>
        <taxon>Actinomycetes</taxon>
        <taxon>Propionibacteriales</taxon>
        <taxon>Nocardioidaceae</taxon>
        <taxon>Nocardioides</taxon>
    </lineage>
</organism>
<dbReference type="EMBL" id="LT629757">
    <property type="protein sequence ID" value="SDT09299.1"/>
    <property type="molecule type" value="Genomic_DNA"/>
</dbReference>
<dbReference type="Gene3D" id="3.10.129.10">
    <property type="entry name" value="Hotdog Thioesterase"/>
    <property type="match status" value="1"/>
</dbReference>
<dbReference type="SUPFAM" id="SSF54637">
    <property type="entry name" value="Thioesterase/thiol ester dehydrase-isomerase"/>
    <property type="match status" value="1"/>
</dbReference>
<accession>A0A1H1XKF7</accession>
<dbReference type="GO" id="GO:0016787">
    <property type="term" value="F:hydrolase activity"/>
    <property type="evidence" value="ECO:0007669"/>
    <property type="project" value="UniProtKB-KW"/>
</dbReference>
<gene>
    <name evidence="1" type="ORF">SAMN04488570_3505</name>
</gene>
<keyword evidence="2" id="KW-1185">Reference proteome</keyword>
<keyword evidence="1" id="KW-0378">Hydrolase</keyword>
<dbReference type="Pfam" id="PF13279">
    <property type="entry name" value="4HBT_2"/>
    <property type="match status" value="1"/>
</dbReference>
<protein>
    <submittedName>
        <fullName evidence="1">Acyl-CoA thioester hydrolase</fullName>
    </submittedName>
</protein>
<dbReference type="STRING" id="642780.SAMN04488570_3505"/>
<proteinExistence type="predicted"/>
<dbReference type="InterPro" id="IPR029069">
    <property type="entry name" value="HotDog_dom_sf"/>
</dbReference>
<dbReference type="AlphaFoldDB" id="A0A1H1XKF7"/>
<evidence type="ECO:0000313" key="2">
    <source>
        <dbReference type="Proteomes" id="UP000198859"/>
    </source>
</evidence>
<sequence>MMYAVRALPDFAEVTQLVAAPRRRVPGELADGNGHMNVRHYLAILDDAEWTTFDAFDAGSAAAEAGTGGMFALEQLLTYRHEVLVGAEVQVHLRLLEHDGRMLHLVSYLVDHTHDRVAASMESLEAYVDHGTRRISPFPDRAVRELDRIVAAHAALDWRPELSGAIALPPRRSS</sequence>